<protein>
    <submittedName>
        <fullName evidence="1">Uncharacterized protein</fullName>
    </submittedName>
</protein>
<name>X1CDN0_9ZZZZ</name>
<gene>
    <name evidence="1" type="ORF">S01H4_62285</name>
</gene>
<sequence length="159" mass="17753">QFDESYDAVVEQGLISGDVEALEAMKNARHLRRKFATMFQEDKVRVRSGREMSDPAGRMLEEIAVGERTAEQIANMLYGVSKLGGNTASYQFAKRLQAIFPKGTPEWNSIRQGAFLFLTKPNTQGNISGRIFRNKLTEATRGKGGSYMNLLFDPAEIAK</sequence>
<comment type="caution">
    <text evidence="1">The sequence shown here is derived from an EMBL/GenBank/DDBJ whole genome shotgun (WGS) entry which is preliminary data.</text>
</comment>
<proteinExistence type="predicted"/>
<feature type="non-terminal residue" evidence="1">
    <location>
        <position position="1"/>
    </location>
</feature>
<dbReference type="AlphaFoldDB" id="X1CDN0"/>
<dbReference type="EMBL" id="BART01037133">
    <property type="protein sequence ID" value="GAH05727.1"/>
    <property type="molecule type" value="Genomic_DNA"/>
</dbReference>
<accession>X1CDN0</accession>
<feature type="non-terminal residue" evidence="1">
    <location>
        <position position="159"/>
    </location>
</feature>
<reference evidence="1" key="1">
    <citation type="journal article" date="2014" name="Front. Microbiol.">
        <title>High frequency of phylogenetically diverse reductive dehalogenase-homologous genes in deep subseafloor sedimentary metagenomes.</title>
        <authorList>
            <person name="Kawai M."/>
            <person name="Futagami T."/>
            <person name="Toyoda A."/>
            <person name="Takaki Y."/>
            <person name="Nishi S."/>
            <person name="Hori S."/>
            <person name="Arai W."/>
            <person name="Tsubouchi T."/>
            <person name="Morono Y."/>
            <person name="Uchiyama I."/>
            <person name="Ito T."/>
            <person name="Fujiyama A."/>
            <person name="Inagaki F."/>
            <person name="Takami H."/>
        </authorList>
    </citation>
    <scope>NUCLEOTIDE SEQUENCE</scope>
    <source>
        <strain evidence="1">Expedition CK06-06</strain>
    </source>
</reference>
<evidence type="ECO:0000313" key="1">
    <source>
        <dbReference type="EMBL" id="GAH05727.1"/>
    </source>
</evidence>
<organism evidence="1">
    <name type="scientific">marine sediment metagenome</name>
    <dbReference type="NCBI Taxonomy" id="412755"/>
    <lineage>
        <taxon>unclassified sequences</taxon>
        <taxon>metagenomes</taxon>
        <taxon>ecological metagenomes</taxon>
    </lineage>
</organism>